<feature type="compositionally biased region" description="Basic and acidic residues" evidence="1">
    <location>
        <begin position="152"/>
        <end position="175"/>
    </location>
</feature>
<dbReference type="InterPro" id="IPR058580">
    <property type="entry name" value="DUF2828"/>
</dbReference>
<evidence type="ECO:0000256" key="1">
    <source>
        <dbReference type="SAM" id="MobiDB-lite"/>
    </source>
</evidence>
<dbReference type="eggNOG" id="ENOG502QT1I">
    <property type="taxonomic scope" value="Eukaryota"/>
</dbReference>
<dbReference type="PANTHER" id="PTHR31373:SF27">
    <property type="entry name" value="TROVE DOMAIN-CONTAINING PROTEIN"/>
    <property type="match status" value="1"/>
</dbReference>
<dbReference type="Pfam" id="PF11443">
    <property type="entry name" value="DUF2828"/>
    <property type="match status" value="2"/>
</dbReference>
<evidence type="ECO:0000313" key="4">
    <source>
        <dbReference type="Proteomes" id="UP000017836"/>
    </source>
</evidence>
<feature type="domain" description="DUF2828" evidence="2">
    <location>
        <begin position="154"/>
        <end position="389"/>
    </location>
</feature>
<sequence>MTFPSDSHSHPPSIYTLTPKIEMTLLSDFHSHPFLEVGPPTENNSGPFLSTGNPCLDFFFHIVPDTPPQKLTHLHSLAWHHDSLTTLKLIPAMEIRIGKVFIQLLSGSIKFTPKPWLKTREEHNSSKVKRLHRLRRRMTRIRMVKTLPPHCCSRDDPKAKPKAKPKPEAKAKARDVRVEQQLAKGQVLKAEAREEREKRRLNYARRALERYYSDRDYRYLHDKVSETFAELLASDLKPETKNLSFAAKWCPSLGSSYDQITLICESIAKRLFPINSYPEYKVLEETHYAYRVRIRMSKEVLVPLRRALELPEVYMSSNQWISLPYDRVASGAMKNYKKHFKWHDRRRFRKFLKEVEKGEKKIAAGALLPHEILASGQNQVAELQWRRMIT</sequence>
<dbReference type="STRING" id="13333.W1P3H7"/>
<feature type="domain" description="DUF2828" evidence="2">
    <location>
        <begin position="41"/>
        <end position="99"/>
    </location>
</feature>
<dbReference type="PANTHER" id="PTHR31373">
    <property type="entry name" value="OS06G0652100 PROTEIN"/>
    <property type="match status" value="1"/>
</dbReference>
<proteinExistence type="predicted"/>
<dbReference type="HOGENOM" id="CLU_708537_0_0_1"/>
<feature type="region of interest" description="Disordered" evidence="1">
    <location>
        <begin position="149"/>
        <end position="175"/>
    </location>
</feature>
<reference evidence="4" key="1">
    <citation type="journal article" date="2013" name="Science">
        <title>The Amborella genome and the evolution of flowering plants.</title>
        <authorList>
            <consortium name="Amborella Genome Project"/>
        </authorList>
    </citation>
    <scope>NUCLEOTIDE SEQUENCE [LARGE SCALE GENOMIC DNA]</scope>
</reference>
<name>W1P3H7_AMBTC</name>
<protein>
    <recommendedName>
        <fullName evidence="2">DUF2828 domain-containing protein</fullName>
    </recommendedName>
</protein>
<gene>
    <name evidence="3" type="ORF">AMTR_s00045p00177770</name>
</gene>
<dbReference type="Proteomes" id="UP000017836">
    <property type="component" value="Unassembled WGS sequence"/>
</dbReference>
<organism evidence="3 4">
    <name type="scientific">Amborella trichopoda</name>
    <dbReference type="NCBI Taxonomy" id="13333"/>
    <lineage>
        <taxon>Eukaryota</taxon>
        <taxon>Viridiplantae</taxon>
        <taxon>Streptophyta</taxon>
        <taxon>Embryophyta</taxon>
        <taxon>Tracheophyta</taxon>
        <taxon>Spermatophyta</taxon>
        <taxon>Magnoliopsida</taxon>
        <taxon>Amborellales</taxon>
        <taxon>Amborellaceae</taxon>
        <taxon>Amborella</taxon>
    </lineage>
</organism>
<dbReference type="Gramene" id="ERN02136">
    <property type="protein sequence ID" value="ERN02136"/>
    <property type="gene ID" value="AMTR_s00045p00177770"/>
</dbReference>
<evidence type="ECO:0000259" key="2">
    <source>
        <dbReference type="Pfam" id="PF11443"/>
    </source>
</evidence>
<evidence type="ECO:0000313" key="3">
    <source>
        <dbReference type="EMBL" id="ERN02136.1"/>
    </source>
</evidence>
<dbReference type="AlphaFoldDB" id="W1P3H7"/>
<dbReference type="EMBL" id="KI394661">
    <property type="protein sequence ID" value="ERN02136.1"/>
    <property type="molecule type" value="Genomic_DNA"/>
</dbReference>
<dbReference type="OMA" id="RMTRIRM"/>
<dbReference type="PIRSF" id="PIRSF015417">
    <property type="entry name" value="T31B5_30_vWA"/>
    <property type="match status" value="1"/>
</dbReference>
<dbReference type="InterPro" id="IPR011205">
    <property type="entry name" value="UCP015417_vWA"/>
</dbReference>
<accession>W1P3H7</accession>
<keyword evidence="4" id="KW-1185">Reference proteome</keyword>